<organism evidence="2 3">
    <name type="scientific">Bdellovibrio bacteriovorus</name>
    <dbReference type="NCBI Taxonomy" id="959"/>
    <lineage>
        <taxon>Bacteria</taxon>
        <taxon>Pseudomonadati</taxon>
        <taxon>Bdellovibrionota</taxon>
        <taxon>Bdellovibrionia</taxon>
        <taxon>Bdellovibrionales</taxon>
        <taxon>Pseudobdellovibrionaceae</taxon>
        <taxon>Bdellovibrio</taxon>
    </lineage>
</organism>
<gene>
    <name evidence="2" type="ORF">B9G79_04265</name>
</gene>
<dbReference type="RefSeq" id="WP_088564454.1">
    <property type="nucleotide sequence ID" value="NZ_CP020946.1"/>
</dbReference>
<name>A0A1Z3N5Z1_BDEBC</name>
<feature type="chain" id="PRO_5012012166" evidence="1">
    <location>
        <begin position="25"/>
        <end position="337"/>
    </location>
</feature>
<reference evidence="2 3" key="1">
    <citation type="submission" date="2017-04" db="EMBL/GenBank/DDBJ databases">
        <title>Whole genome sequence of Bdellovibrio bacteriovorus strain SSB218315.</title>
        <authorList>
            <person name="Oyedara O."/>
            <person name="Rodriguez-Perez M.A."/>
        </authorList>
    </citation>
    <scope>NUCLEOTIDE SEQUENCE [LARGE SCALE GENOMIC DNA]</scope>
    <source>
        <strain evidence="2 3">SSB218315</strain>
    </source>
</reference>
<evidence type="ECO:0000313" key="3">
    <source>
        <dbReference type="Proteomes" id="UP000197003"/>
    </source>
</evidence>
<dbReference type="Proteomes" id="UP000197003">
    <property type="component" value="Chromosome"/>
</dbReference>
<protein>
    <submittedName>
        <fullName evidence="2">Uncharacterized protein</fullName>
    </submittedName>
</protein>
<feature type="signal peptide" evidence="1">
    <location>
        <begin position="1"/>
        <end position="24"/>
    </location>
</feature>
<accession>A0A1Z3N5Z1</accession>
<proteinExistence type="predicted"/>
<dbReference type="OrthoDB" id="5289350at2"/>
<keyword evidence="1" id="KW-0732">Signal</keyword>
<evidence type="ECO:0000313" key="2">
    <source>
        <dbReference type="EMBL" id="ASD62837.1"/>
    </source>
</evidence>
<dbReference type="EMBL" id="CP020946">
    <property type="protein sequence ID" value="ASD62837.1"/>
    <property type="molecule type" value="Genomic_DNA"/>
</dbReference>
<evidence type="ECO:0000256" key="1">
    <source>
        <dbReference type="SAM" id="SignalP"/>
    </source>
</evidence>
<dbReference type="AlphaFoldDB" id="A0A1Z3N5Z1"/>
<sequence>MMNKNAYLVLAATGLLMAPVSGFAQTSTTSVNTNSSTVKMEDLKKADEKEKDIDSEITDARMRAQLGSKSKWSFKSSLAYSGGSVEEPLSGVRPNYRASATIEAMTTLSGDVGVNYRLGERDNISFGTGVTVVDPLHGDIVKPAQDTRKGRKGTLSRYEVSTPYLSWSRGYRAFDTQMISSMQYSHATDSDSINLTKTFGAASFSQTVLANFGQSKWNGGTSLTLGKSFYTGDLDDANMIAAAKAGKYKRSDMSFGLFPFLQYTFNDRYSFRTVFGYFQFARYEGYADNFQLEPYQSVGTGISITRDIYLYPNVQFTPKDIRADRTNVALSANLNLF</sequence>